<dbReference type="GO" id="GO:0016787">
    <property type="term" value="F:hydrolase activity"/>
    <property type="evidence" value="ECO:0007669"/>
    <property type="project" value="UniProtKB-KW"/>
</dbReference>
<dbReference type="CDD" id="cd09874">
    <property type="entry name" value="PIN_MT3492-like"/>
    <property type="match status" value="1"/>
</dbReference>
<dbReference type="Gene3D" id="3.40.50.1010">
    <property type="entry name" value="5'-nuclease"/>
    <property type="match status" value="1"/>
</dbReference>
<evidence type="ECO:0000313" key="2">
    <source>
        <dbReference type="EMBL" id="QNO46316.1"/>
    </source>
</evidence>
<evidence type="ECO:0000259" key="1">
    <source>
        <dbReference type="Pfam" id="PF01850"/>
    </source>
</evidence>
<dbReference type="InterPro" id="IPR002716">
    <property type="entry name" value="PIN_dom"/>
</dbReference>
<sequence length="158" mass="17752">MKSYKPMVAVDTSAIVKWFKIEENRESALKLRSWTEEGEITLVISAILPSECARGLKKAGWENKEIYEALDLLDRITNLCAIDLIPVDRLVVKSAQALVVEQNLYSADAIHAATAILTGSDFFVSSDAHHTKKSLEEYMENKGVKVLKLSEIERIEEE</sequence>
<dbReference type="InterPro" id="IPR029060">
    <property type="entry name" value="PIN-like_dom_sf"/>
</dbReference>
<dbReference type="EC" id="3.1.-.-" evidence="2"/>
<reference evidence="2" key="1">
    <citation type="submission" date="2020-06" db="EMBL/GenBank/DDBJ databases">
        <title>Unique genomic features of the anaerobic methanotrophic archaea.</title>
        <authorList>
            <person name="Chadwick G.L."/>
            <person name="Skennerton C.T."/>
            <person name="Laso-Perez R."/>
            <person name="Leu A.O."/>
            <person name="Speth D.R."/>
            <person name="Yu H."/>
            <person name="Morgan-Lang C."/>
            <person name="Hatzenpichler R."/>
            <person name="Goudeau D."/>
            <person name="Malmstrom R."/>
            <person name="Brazelton W.J."/>
            <person name="Woyke T."/>
            <person name="Hallam S.J."/>
            <person name="Tyson G.W."/>
            <person name="Wegener G."/>
            <person name="Boetius A."/>
            <person name="Orphan V."/>
        </authorList>
    </citation>
    <scope>NUCLEOTIDE SEQUENCE</scope>
</reference>
<keyword evidence="2" id="KW-0255">Endonuclease</keyword>
<protein>
    <submittedName>
        <fullName evidence="2">tRNA(fMet)-specific endonuclease VapC</fullName>
        <ecNumber evidence="2">3.1.-.-</ecNumber>
    </submittedName>
</protein>
<organism evidence="2">
    <name type="scientific">Candidatus Methanogaster sp. ANME-2c ERB4</name>
    <dbReference type="NCBI Taxonomy" id="2759911"/>
    <lineage>
        <taxon>Archaea</taxon>
        <taxon>Methanobacteriati</taxon>
        <taxon>Methanobacteriota</taxon>
        <taxon>Stenosarchaea group</taxon>
        <taxon>Methanomicrobia</taxon>
        <taxon>Methanosarcinales</taxon>
        <taxon>ANME-2 cluster</taxon>
        <taxon>Candidatus Methanogasteraceae</taxon>
        <taxon>Candidatus Methanogaster</taxon>
    </lineage>
</organism>
<dbReference type="EMBL" id="MT631185">
    <property type="protein sequence ID" value="QNO46316.1"/>
    <property type="molecule type" value="Genomic_DNA"/>
</dbReference>
<dbReference type="SUPFAM" id="SSF88723">
    <property type="entry name" value="PIN domain-like"/>
    <property type="match status" value="1"/>
</dbReference>
<dbReference type="GO" id="GO:0004519">
    <property type="term" value="F:endonuclease activity"/>
    <property type="evidence" value="ECO:0007669"/>
    <property type="project" value="UniProtKB-KW"/>
</dbReference>
<feature type="domain" description="PIN" evidence="1">
    <location>
        <begin position="9"/>
        <end position="130"/>
    </location>
</feature>
<dbReference type="Pfam" id="PF01850">
    <property type="entry name" value="PIN"/>
    <property type="match status" value="1"/>
</dbReference>
<keyword evidence="2" id="KW-0540">Nuclease</keyword>
<name>A0A7G9YE82_9EURY</name>
<gene>
    <name evidence="2" type="primary">vapC</name>
    <name evidence="2" type="ORF">PABHDKJJ_00020</name>
</gene>
<keyword evidence="2" id="KW-0378">Hydrolase</keyword>
<proteinExistence type="predicted"/>
<accession>A0A7G9YE82</accession>
<dbReference type="AlphaFoldDB" id="A0A7G9YE82"/>